<proteinExistence type="predicted"/>
<dbReference type="Proteomes" id="UP000614469">
    <property type="component" value="Unassembled WGS sequence"/>
</dbReference>
<dbReference type="EMBL" id="JACNJN010000059">
    <property type="protein sequence ID" value="MBC8334310.1"/>
    <property type="molecule type" value="Genomic_DNA"/>
</dbReference>
<evidence type="ECO:0000313" key="3">
    <source>
        <dbReference type="Proteomes" id="UP000614469"/>
    </source>
</evidence>
<dbReference type="InterPro" id="IPR014922">
    <property type="entry name" value="YdhG-like"/>
</dbReference>
<comment type="caution">
    <text evidence="2">The sequence shown here is derived from an EMBL/GenBank/DDBJ whole genome shotgun (WGS) entry which is preliminary data.</text>
</comment>
<reference evidence="2 3" key="1">
    <citation type="submission" date="2020-08" db="EMBL/GenBank/DDBJ databases">
        <title>Bridging the membrane lipid divide: bacteria of the FCB group superphylum have the potential to synthesize archaeal ether lipids.</title>
        <authorList>
            <person name="Villanueva L."/>
            <person name="Von Meijenfeldt F.A.B."/>
            <person name="Westbye A.B."/>
            <person name="Yadav S."/>
            <person name="Hopmans E.C."/>
            <person name="Dutilh B.E."/>
            <person name="Sinninghe Damste J.S."/>
        </authorList>
    </citation>
    <scope>NUCLEOTIDE SEQUENCE [LARGE SCALE GENOMIC DNA]</scope>
    <source>
        <strain evidence="2">NIOZ-UU36</strain>
    </source>
</reference>
<evidence type="ECO:0000259" key="1">
    <source>
        <dbReference type="Pfam" id="PF08818"/>
    </source>
</evidence>
<organism evidence="2 3">
    <name type="scientific">Candidatus Desulfolinea nitratireducens</name>
    <dbReference type="NCBI Taxonomy" id="2841698"/>
    <lineage>
        <taxon>Bacteria</taxon>
        <taxon>Bacillati</taxon>
        <taxon>Chloroflexota</taxon>
        <taxon>Anaerolineae</taxon>
        <taxon>Anaerolineales</taxon>
        <taxon>Anaerolineales incertae sedis</taxon>
        <taxon>Candidatus Desulfolinea</taxon>
    </lineage>
</organism>
<accession>A0A8J6NHZ2</accession>
<dbReference type="SUPFAM" id="SSF159888">
    <property type="entry name" value="YdhG-like"/>
    <property type="match status" value="1"/>
</dbReference>
<protein>
    <submittedName>
        <fullName evidence="2">DUF1801 domain-containing protein</fullName>
    </submittedName>
</protein>
<name>A0A8J6NHZ2_9CHLR</name>
<dbReference type="Pfam" id="PF08818">
    <property type="entry name" value="DUF1801"/>
    <property type="match status" value="1"/>
</dbReference>
<sequence>MTKSHFHSLAEVENVLKYQRPDLVDLLLEIRNIVMEVNPSATERISSTAFTFYDPIKGGTIKGGICFVDIQDDHVLLRFGLGALLDDPKSLLSGDGLYMRQMDIWSFDDAPWTEIESLIRASANLDFSTLKS</sequence>
<feature type="domain" description="YdhG-like" evidence="1">
    <location>
        <begin position="26"/>
        <end position="121"/>
    </location>
</feature>
<gene>
    <name evidence="2" type="ORF">H8E29_03510</name>
</gene>
<dbReference type="AlphaFoldDB" id="A0A8J6NHZ2"/>
<evidence type="ECO:0000313" key="2">
    <source>
        <dbReference type="EMBL" id="MBC8334310.1"/>
    </source>
</evidence>